<dbReference type="InterPro" id="IPR029044">
    <property type="entry name" value="Nucleotide-diphossugar_trans"/>
</dbReference>
<accession>A0A831LPR7</accession>
<feature type="domain" description="Glycosyltransferase 2-like" evidence="3">
    <location>
        <begin position="21"/>
        <end position="163"/>
    </location>
</feature>
<comment type="caution">
    <text evidence="4">The sequence shown here is derived from an EMBL/GenBank/DDBJ whole genome shotgun (WGS) entry which is preliminary data.</text>
</comment>
<dbReference type="Proteomes" id="UP000886047">
    <property type="component" value="Unassembled WGS sequence"/>
</dbReference>
<dbReference type="CDD" id="cd00761">
    <property type="entry name" value="Glyco_tranf_GTA_type"/>
    <property type="match status" value="1"/>
</dbReference>
<dbReference type="Gene3D" id="3.90.550.10">
    <property type="entry name" value="Spore Coat Polysaccharide Biosynthesis Protein SpsA, Chain A"/>
    <property type="match status" value="1"/>
</dbReference>
<keyword evidence="2" id="KW-0808">Transferase</keyword>
<dbReference type="PANTHER" id="PTHR22916">
    <property type="entry name" value="GLYCOSYLTRANSFERASE"/>
    <property type="match status" value="1"/>
</dbReference>
<dbReference type="AlphaFoldDB" id="A0A831LPR7"/>
<protein>
    <submittedName>
        <fullName evidence="4">Glycosyltransferase</fullName>
    </submittedName>
</protein>
<evidence type="ECO:0000313" key="4">
    <source>
        <dbReference type="EMBL" id="HDR52799.1"/>
    </source>
</evidence>
<dbReference type="InterPro" id="IPR001173">
    <property type="entry name" value="Glyco_trans_2-like"/>
</dbReference>
<dbReference type="PANTHER" id="PTHR22916:SF51">
    <property type="entry name" value="GLYCOSYLTRANSFERASE EPSH-RELATED"/>
    <property type="match status" value="1"/>
</dbReference>
<sequence length="741" mass="86215">MDSVDLSNMAWEIDRTSPAISVITIVKNNEKLLPRAVDSVLSQNFTDFEHIIVNDGSSDGTKFIIDEYAAQDDRILPVHLPRNVGRAMARNAGMSMAKGRYIFFLDSDDYLPSTALLDLYKVAEENNADIVFGRILSFNQETGNWVFKHYTDQIVKMEQHNFRLDDHLDLVEYHHIVGRLFRQEMLERKELKFSKTRKNGEDVLFAFFTAFHARNISMVPGKIVYFYSLGNYLATANEKKLFDARDNVLETIEYSLQFGSDSLRQRMLLKGVKFAGSLERAQKVYNGDEEKIKKYLSTLVPFIEHITDVKLADLPPYFQKFANALKLYDFEKAYHLWTQRIKKTTFRKTIPKDKNPSQELERLKLVNQQLSGQLDALYKSSSWRITAPLRGINEHIRRKIDVHGKIYKTSNRKAVDIKPGLDLGLDLECGGFGKHRSGWDFALNSLKDLHNPEGLYMVSFLEKVFLWGSPKPVIFPRPWIGFTHRPHNIPSWFPEDMRRLFFQNEFFPEALSSCRGIFTLSRYHAKYLSHELPIPVESLIHPTEIPDNIWNPKVLSAQRLKLVQVGWWLRKLHGIFMLPGGDYEKIYLTKRNVEPVDRFFHIEKEYLKRRGLFVESMYDSAIIVDFIPNDVYDNLLSSSIVFLDLYDSSANNAIIESIARTTPILVNPLEPVIEYLGEDYPLYYNSYEEAVEKLHDRSLLLETHEYLKNCDIRSKLSGDYFRSSLLKSEIYTKSQKNFHQQ</sequence>
<organism evidence="4">
    <name type="scientific">Mariniphaga anaerophila</name>
    <dbReference type="NCBI Taxonomy" id="1484053"/>
    <lineage>
        <taxon>Bacteria</taxon>
        <taxon>Pseudomonadati</taxon>
        <taxon>Bacteroidota</taxon>
        <taxon>Bacteroidia</taxon>
        <taxon>Marinilabiliales</taxon>
        <taxon>Prolixibacteraceae</taxon>
        <taxon>Mariniphaga</taxon>
    </lineage>
</organism>
<name>A0A831LPR7_9BACT</name>
<evidence type="ECO:0000259" key="3">
    <source>
        <dbReference type="Pfam" id="PF00535"/>
    </source>
</evidence>
<dbReference type="SUPFAM" id="SSF53448">
    <property type="entry name" value="Nucleotide-diphospho-sugar transferases"/>
    <property type="match status" value="1"/>
</dbReference>
<evidence type="ECO:0000256" key="2">
    <source>
        <dbReference type="ARBA" id="ARBA00022679"/>
    </source>
</evidence>
<dbReference type="EMBL" id="DSDK01000811">
    <property type="protein sequence ID" value="HDR52799.1"/>
    <property type="molecule type" value="Genomic_DNA"/>
</dbReference>
<reference evidence="4" key="1">
    <citation type="journal article" date="2020" name="mSystems">
        <title>Genome- and Community-Level Interaction Insights into Carbon Utilization and Element Cycling Functions of Hydrothermarchaeota in Hydrothermal Sediment.</title>
        <authorList>
            <person name="Zhou Z."/>
            <person name="Liu Y."/>
            <person name="Xu W."/>
            <person name="Pan J."/>
            <person name="Luo Z.H."/>
            <person name="Li M."/>
        </authorList>
    </citation>
    <scope>NUCLEOTIDE SEQUENCE [LARGE SCALE GENOMIC DNA]</scope>
    <source>
        <strain evidence="4">SpSt-1217</strain>
    </source>
</reference>
<gene>
    <name evidence="4" type="ORF">ENN90_14470</name>
</gene>
<evidence type="ECO:0000256" key="1">
    <source>
        <dbReference type="ARBA" id="ARBA00022676"/>
    </source>
</evidence>
<keyword evidence="1" id="KW-0328">Glycosyltransferase</keyword>
<dbReference type="GO" id="GO:0016758">
    <property type="term" value="F:hexosyltransferase activity"/>
    <property type="evidence" value="ECO:0007669"/>
    <property type="project" value="UniProtKB-ARBA"/>
</dbReference>
<proteinExistence type="predicted"/>
<dbReference type="Pfam" id="PF00535">
    <property type="entry name" value="Glycos_transf_2"/>
    <property type="match status" value="1"/>
</dbReference>